<dbReference type="EMBL" id="CP009933">
    <property type="protein sequence ID" value="AKA70125.1"/>
    <property type="molecule type" value="Genomic_DNA"/>
</dbReference>
<dbReference type="HOGENOM" id="CLU_741253_0_0_9"/>
<sequence>MIKHNNSLAKYWLNTDEFVKLFKDKLDPLLLQKVKEKLDIFSNSEELLRELEDLLPEEQFKYLAKKINNLIPPQYGGEQHYDGIWEDIPPLKGDFDVVWKSPGFIALTDIQLESTGWKPKDAYSLKVKHYNRDKDGEIIGKHEQPLFIKVPFKELGEHKSLHVFYNYFAKTKYKVKENDEVIFTVHNNSGNSRQLYLDIEYLFLGKNLPMGGDTALFLDVSGSMWKILTQMSTLMAKFLVNLDNTDKVTICFVADRTGSCKKGGYDYVRKDFANKTLATNFIANIANIPQFGGGSYDVVTIQSAIDYKMSNYDNYIFCTDQPLEQYPNSDSLKSKIKNFFKDKAVYTIPVNDVDKKYWESIYRDMELFKPLDL</sequence>
<dbReference type="Proteomes" id="UP000033115">
    <property type="component" value="Chromosome"/>
</dbReference>
<protein>
    <recommendedName>
        <fullName evidence="3">VWFA domain-containing protein</fullName>
    </recommendedName>
</protein>
<evidence type="ECO:0008006" key="3">
    <source>
        <dbReference type="Google" id="ProtNLM"/>
    </source>
</evidence>
<reference evidence="1 2" key="1">
    <citation type="journal article" date="2015" name="J. Biotechnol.">
        <title>Complete genome sequence of a malodorant-producing acetogen, Clostridium scatologenes ATCC 25775(T).</title>
        <authorList>
            <person name="Zhu Z."/>
            <person name="Guo T."/>
            <person name="Zheng H."/>
            <person name="Song T."/>
            <person name="Ouyang P."/>
            <person name="Xie J."/>
        </authorList>
    </citation>
    <scope>NUCLEOTIDE SEQUENCE [LARGE SCALE GENOMIC DNA]</scope>
    <source>
        <strain evidence="1 2">ATCC 25775</strain>
    </source>
</reference>
<dbReference type="InterPro" id="IPR036465">
    <property type="entry name" value="vWFA_dom_sf"/>
</dbReference>
<dbReference type="KEGG" id="csq:CSCA_3000"/>
<gene>
    <name evidence="1" type="ORF">CSCA_3000</name>
</gene>
<dbReference type="SUPFAM" id="SSF53300">
    <property type="entry name" value="vWA-like"/>
    <property type="match status" value="1"/>
</dbReference>
<name>A0A0E3M8Q9_CLOSL</name>
<keyword evidence="2" id="KW-1185">Reference proteome</keyword>
<accession>A0A0E3M8Q9</accession>
<dbReference type="AlphaFoldDB" id="A0A0E3M8Q9"/>
<dbReference type="RefSeq" id="WP_029160916.1">
    <property type="nucleotide sequence ID" value="NZ_CP009933.1"/>
</dbReference>
<proteinExistence type="predicted"/>
<dbReference type="STRING" id="1548.CSCA_3000"/>
<organism evidence="1 2">
    <name type="scientific">Clostridium scatologenes</name>
    <dbReference type="NCBI Taxonomy" id="1548"/>
    <lineage>
        <taxon>Bacteria</taxon>
        <taxon>Bacillati</taxon>
        <taxon>Bacillota</taxon>
        <taxon>Clostridia</taxon>
        <taxon>Eubacteriales</taxon>
        <taxon>Clostridiaceae</taxon>
        <taxon>Clostridium</taxon>
    </lineage>
</organism>
<evidence type="ECO:0000313" key="1">
    <source>
        <dbReference type="EMBL" id="AKA70125.1"/>
    </source>
</evidence>
<evidence type="ECO:0000313" key="2">
    <source>
        <dbReference type="Proteomes" id="UP000033115"/>
    </source>
</evidence>